<organism evidence="2">
    <name type="scientific">Ailuropoda melanoleuca</name>
    <name type="common">Giant panda</name>
    <dbReference type="NCBI Taxonomy" id="9646"/>
    <lineage>
        <taxon>Eukaryota</taxon>
        <taxon>Metazoa</taxon>
        <taxon>Chordata</taxon>
        <taxon>Craniata</taxon>
        <taxon>Vertebrata</taxon>
        <taxon>Euteleostomi</taxon>
        <taxon>Mammalia</taxon>
        <taxon>Eutheria</taxon>
        <taxon>Laurasiatheria</taxon>
        <taxon>Carnivora</taxon>
        <taxon>Caniformia</taxon>
        <taxon>Ursidae</taxon>
        <taxon>Ailuropoda</taxon>
    </lineage>
</organism>
<protein>
    <recommendedName>
        <fullName evidence="3">Transmembrane protein 273</fullName>
    </recommendedName>
</protein>
<dbReference type="PANTHER" id="PTHR37857:SF1">
    <property type="entry name" value="TRANSMEMBRANE PROTEIN 273"/>
    <property type="match status" value="1"/>
</dbReference>
<name>D2HWK9_AILME</name>
<keyword evidence="1" id="KW-0472">Membrane</keyword>
<keyword evidence="1" id="KW-0812">Transmembrane</keyword>
<evidence type="ECO:0008006" key="3">
    <source>
        <dbReference type="Google" id="ProtNLM"/>
    </source>
</evidence>
<gene>
    <name evidence="2" type="ORF">PANDA_016917</name>
</gene>
<feature type="non-terminal residue" evidence="2">
    <location>
        <position position="45"/>
    </location>
</feature>
<dbReference type="PANTHER" id="PTHR37857">
    <property type="entry name" value="TRANSMEMBRANE PROTEIN 273"/>
    <property type="match status" value="1"/>
</dbReference>
<dbReference type="InParanoid" id="D2HWK9"/>
<evidence type="ECO:0000313" key="2">
    <source>
        <dbReference type="EMBL" id="EFB21795.1"/>
    </source>
</evidence>
<dbReference type="AlphaFoldDB" id="D2HWK9"/>
<dbReference type="EMBL" id="GL193555">
    <property type="protein sequence ID" value="EFB21795.1"/>
    <property type="molecule type" value="Genomic_DNA"/>
</dbReference>
<accession>D2HWK9</accession>
<dbReference type="HOGENOM" id="CLU_2984092_0_0_1"/>
<reference evidence="2" key="1">
    <citation type="journal article" date="2010" name="Nature">
        <title>The sequence and de novo assembly of the giant panda genome.</title>
        <authorList>
            <person name="Li R."/>
            <person name="Fan W."/>
            <person name="Tian G."/>
            <person name="Zhu H."/>
            <person name="He L."/>
            <person name="Cai J."/>
            <person name="Huang Q."/>
            <person name="Cai Q."/>
            <person name="Li B."/>
            <person name="Bai Y."/>
            <person name="Zhang Z."/>
            <person name="Zhang Y."/>
            <person name="Wang W."/>
            <person name="Li J."/>
            <person name="Wei F."/>
            <person name="Li H."/>
            <person name="Jian M."/>
            <person name="Li J."/>
            <person name="Zhang Z."/>
            <person name="Nielsen R."/>
            <person name="Li D."/>
            <person name="Gu W."/>
            <person name="Yang Z."/>
            <person name="Xuan Z."/>
            <person name="Ryder O.A."/>
            <person name="Leung F.C."/>
            <person name="Zhou Y."/>
            <person name="Cao J."/>
            <person name="Sun X."/>
            <person name="Fu Y."/>
            <person name="Fang X."/>
            <person name="Guo X."/>
            <person name="Wang B."/>
            <person name="Hou R."/>
            <person name="Shen F."/>
            <person name="Mu B."/>
            <person name="Ni P."/>
            <person name="Lin R."/>
            <person name="Qian W."/>
            <person name="Wang G."/>
            <person name="Yu C."/>
            <person name="Nie W."/>
            <person name="Wang J."/>
            <person name="Wu Z."/>
            <person name="Liang H."/>
            <person name="Min J."/>
            <person name="Wu Q."/>
            <person name="Cheng S."/>
            <person name="Ruan J."/>
            <person name="Wang M."/>
            <person name="Shi Z."/>
            <person name="Wen M."/>
            <person name="Liu B."/>
            <person name="Ren X."/>
            <person name="Zheng H."/>
            <person name="Dong D."/>
            <person name="Cook K."/>
            <person name="Shan G."/>
            <person name="Zhang H."/>
            <person name="Kosiol C."/>
            <person name="Xie X."/>
            <person name="Lu Z."/>
            <person name="Zheng H."/>
            <person name="Li Y."/>
            <person name="Steiner C.C."/>
            <person name="Lam T.T."/>
            <person name="Lin S."/>
            <person name="Zhang Q."/>
            <person name="Li G."/>
            <person name="Tian J."/>
            <person name="Gong T."/>
            <person name="Liu H."/>
            <person name="Zhang D."/>
            <person name="Fang L."/>
            <person name="Ye C."/>
            <person name="Zhang J."/>
            <person name="Hu W."/>
            <person name="Xu A."/>
            <person name="Ren Y."/>
            <person name="Zhang G."/>
            <person name="Bruford M.W."/>
            <person name="Li Q."/>
            <person name="Ma L."/>
            <person name="Guo Y."/>
            <person name="An N."/>
            <person name="Hu Y."/>
            <person name="Zheng Y."/>
            <person name="Shi Y."/>
            <person name="Li Z."/>
            <person name="Liu Q."/>
            <person name="Chen Y."/>
            <person name="Zhao J."/>
            <person name="Qu N."/>
            <person name="Zhao S."/>
            <person name="Tian F."/>
            <person name="Wang X."/>
            <person name="Wang H."/>
            <person name="Xu L."/>
            <person name="Liu X."/>
            <person name="Vinar T."/>
            <person name="Wang Y."/>
            <person name="Lam T.W."/>
            <person name="Yiu S.M."/>
            <person name="Liu S."/>
            <person name="Zhang H."/>
            <person name="Li D."/>
            <person name="Huang Y."/>
            <person name="Wang X."/>
            <person name="Yang G."/>
            <person name="Jiang Z."/>
            <person name="Wang J."/>
            <person name="Qin N."/>
            <person name="Li L."/>
            <person name="Li J."/>
            <person name="Bolund L."/>
            <person name="Kristiansen K."/>
            <person name="Wong G.K."/>
            <person name="Olson M."/>
            <person name="Zhang X."/>
            <person name="Li S."/>
            <person name="Yang H."/>
            <person name="Wang J."/>
            <person name="Wang J."/>
        </authorList>
    </citation>
    <scope>NUCLEOTIDE SEQUENCE [LARGE SCALE GENOMIC DNA]</scope>
</reference>
<dbReference type="InterPro" id="IPR029395">
    <property type="entry name" value="DUF4514"/>
</dbReference>
<evidence type="ECO:0000256" key="1">
    <source>
        <dbReference type="SAM" id="Phobius"/>
    </source>
</evidence>
<dbReference type="Pfam" id="PF14986">
    <property type="entry name" value="DUF4514"/>
    <property type="match status" value="1"/>
</dbReference>
<sequence length="45" mass="4850">DIKYAIIGTALGIAISAVFLVLKICMIKKHLFDIDTSDLRSTSPG</sequence>
<proteinExistence type="predicted"/>
<feature type="transmembrane region" description="Helical" evidence="1">
    <location>
        <begin position="6"/>
        <end position="25"/>
    </location>
</feature>
<feature type="non-terminal residue" evidence="2">
    <location>
        <position position="1"/>
    </location>
</feature>
<keyword evidence="1" id="KW-1133">Transmembrane helix</keyword>